<dbReference type="PANTHER" id="PTHR23136">
    <property type="entry name" value="TAX1-BINDING PROTEIN 3-RELATED"/>
    <property type="match status" value="1"/>
</dbReference>
<dbReference type="SMART" id="SM00228">
    <property type="entry name" value="PDZ"/>
    <property type="match status" value="2"/>
</dbReference>
<protein>
    <recommendedName>
        <fullName evidence="2">PDZ domain-containing protein</fullName>
    </recommendedName>
</protein>
<evidence type="ECO:0000256" key="1">
    <source>
        <dbReference type="SAM" id="MobiDB-lite"/>
    </source>
</evidence>
<keyword evidence="4" id="KW-1185">Reference proteome</keyword>
<feature type="region of interest" description="Disordered" evidence="1">
    <location>
        <begin position="411"/>
        <end position="445"/>
    </location>
</feature>
<dbReference type="GeneID" id="5888526"/>
<feature type="compositionally biased region" description="Low complexity" evidence="1">
    <location>
        <begin position="737"/>
        <end position="749"/>
    </location>
</feature>
<feature type="compositionally biased region" description="Basic and acidic residues" evidence="1">
    <location>
        <begin position="1053"/>
        <end position="1069"/>
    </location>
</feature>
<dbReference type="InterPro" id="IPR001478">
    <property type="entry name" value="PDZ"/>
</dbReference>
<name>A9URH9_MONBE</name>
<evidence type="ECO:0000259" key="2">
    <source>
        <dbReference type="PROSITE" id="PS50106"/>
    </source>
</evidence>
<feature type="region of interest" description="Disordered" evidence="1">
    <location>
        <begin position="467"/>
        <end position="520"/>
    </location>
</feature>
<feature type="compositionally biased region" description="Polar residues" evidence="1">
    <location>
        <begin position="302"/>
        <end position="317"/>
    </location>
</feature>
<feature type="region of interest" description="Disordered" evidence="1">
    <location>
        <begin position="238"/>
        <end position="338"/>
    </location>
</feature>
<dbReference type="RefSeq" id="XP_001743532.1">
    <property type="nucleotide sequence ID" value="XM_001743480.1"/>
</dbReference>
<dbReference type="Proteomes" id="UP000001357">
    <property type="component" value="Unassembled WGS sequence"/>
</dbReference>
<dbReference type="AlphaFoldDB" id="A9URH9"/>
<feature type="region of interest" description="Disordered" evidence="1">
    <location>
        <begin position="1053"/>
        <end position="1152"/>
    </location>
</feature>
<feature type="compositionally biased region" description="Polar residues" evidence="1">
    <location>
        <begin position="681"/>
        <end position="693"/>
    </location>
</feature>
<accession>A9URH9</accession>
<dbReference type="Pfam" id="PF00595">
    <property type="entry name" value="PDZ"/>
    <property type="match status" value="1"/>
</dbReference>
<feature type="compositionally biased region" description="Basic and acidic residues" evidence="1">
    <location>
        <begin position="848"/>
        <end position="878"/>
    </location>
</feature>
<feature type="domain" description="PDZ" evidence="2">
    <location>
        <begin position="107"/>
        <end position="150"/>
    </location>
</feature>
<feature type="compositionally biased region" description="Polar residues" evidence="1">
    <location>
        <begin position="805"/>
        <end position="847"/>
    </location>
</feature>
<feature type="domain" description="PDZ" evidence="2">
    <location>
        <begin position="545"/>
        <end position="613"/>
    </location>
</feature>
<organism evidence="3 4">
    <name type="scientific">Monosiga brevicollis</name>
    <name type="common">Choanoflagellate</name>
    <dbReference type="NCBI Taxonomy" id="81824"/>
    <lineage>
        <taxon>Eukaryota</taxon>
        <taxon>Choanoflagellata</taxon>
        <taxon>Craspedida</taxon>
        <taxon>Salpingoecidae</taxon>
        <taxon>Monosiga</taxon>
    </lineage>
</organism>
<feature type="region of interest" description="Disordered" evidence="1">
    <location>
        <begin position="654"/>
        <end position="712"/>
    </location>
</feature>
<feature type="region of interest" description="Disordered" evidence="1">
    <location>
        <begin position="805"/>
        <end position="1019"/>
    </location>
</feature>
<feature type="compositionally biased region" description="Polar residues" evidence="1">
    <location>
        <begin position="764"/>
        <end position="777"/>
    </location>
</feature>
<dbReference type="KEGG" id="mbr:MONBRDRAFT_36040"/>
<feature type="compositionally biased region" description="Low complexity" evidence="1">
    <location>
        <begin position="419"/>
        <end position="432"/>
    </location>
</feature>
<dbReference type="SUPFAM" id="SSF50156">
    <property type="entry name" value="PDZ domain-like"/>
    <property type="match status" value="2"/>
</dbReference>
<dbReference type="InParanoid" id="A9URH9"/>
<feature type="compositionally biased region" description="Basic and acidic residues" evidence="1">
    <location>
        <begin position="968"/>
        <end position="985"/>
    </location>
</feature>
<dbReference type="EMBL" id="CH991544">
    <property type="protein sequence ID" value="EDQ92246.1"/>
    <property type="molecule type" value="Genomic_DNA"/>
</dbReference>
<dbReference type="Gene3D" id="2.30.42.10">
    <property type="match status" value="2"/>
</dbReference>
<evidence type="ECO:0000313" key="3">
    <source>
        <dbReference type="EMBL" id="EDQ92246.1"/>
    </source>
</evidence>
<sequence length="1152" mass="124942">MALWRGRQPRLREASHHQMTYATVLQAEQSAMQARSGMQDVTASGNKKDRRKAKISVQHGIAYSYQRRFAFALRLQPGRARGSPFANDARFLSPPPQSVLGDMQANGIYVSQIEMGSPAENVGLQIGDEILAINDVATADRSLDELYTIMTVVRYIVLEVKKMRGSGAEAVPSVAEALQYQNPNQLSHKDEPSEFDVDGIVSSSSGINANQLVRNLLTSKPDVGLTVPLDNNNNPAAIISPSSLLPPKQAPRSKPLPATPTTAASKALPAAPASHPGSQTATATARPGPGSEPAPRSFDPPSGQSSASRQLWGSQAQPFVGDTSADSESDMETADPTTVANTIVNGISPLRSALRRPLRRAISAHGALVTTNPSRLPVQLYQGGASSALGRGQYSQTALPHRGYFEAPGRLQSRHQESRQPSVQPSSAASARDQASTVSSRQQRLQDLEAQANKLSSRLSGLLANTRREGAPEPNGSQLVNHHRPSAPASRTDGQSASSERPLGPSSLQAAQQRPQDRSRPLSFEDAIYAQRDNGEPPTFGPLFEIDLEPQQTSLGMRVAGGSATRLSALFVAHLEPGGAADRTGEVQVGDRILRIGQHDVAGLTQEQFSRLVTLQLSRTPYGQVPRIHLTLMRIGRTQWEQLQRDAGIARFNLTHKDPRQGDSISGSGNMADPPARGASADQSEGKGTTASRVGTAAKGQGQREVPAASTWTTEAAQIAERALVLAQRVEQRAEARVSASSRTGSSSPRPDRDVRSTRRAHTSENLTMDVGNQSLAKSAASHRHSAPSLASMMASSVYAYASTESLTAASPSTSRTGSPLSIRRTNSQPSQLPRQPNVRGHTQTQDHLPERANEQDGPQHEAQKDAQGEAQHQEPVHKSAQPQPQESVHKSAQPQPQDHGQSQDQGHDQFQDRELSGASTLSQHDHDAANAHLAGIENPHVGPAHTGPVLQSEAPQMPSMAAPQLPRDTRDAKEDAPSTSDRSDSFAALPESQVRPTRTASHEHVVPQEPTPSTQRRESMQIMLEQERRELATQQARQRSYSMALEQKRLEEVQRQHMEQERLQEAERRKRAVQHAQRRAELEAEEQAVEAEISAALQRRTSVSQSDPSRRERRASISQRTLEMRQQFLKNKNGGRNSPARRLPPRPDQAL</sequence>
<feature type="compositionally biased region" description="Polar residues" evidence="1">
    <location>
        <begin position="881"/>
        <end position="893"/>
    </location>
</feature>
<reference evidence="3 4" key="1">
    <citation type="journal article" date="2008" name="Nature">
        <title>The genome of the choanoflagellate Monosiga brevicollis and the origin of metazoans.</title>
        <authorList>
            <consortium name="JGI Sequencing"/>
            <person name="King N."/>
            <person name="Westbrook M.J."/>
            <person name="Young S.L."/>
            <person name="Kuo A."/>
            <person name="Abedin M."/>
            <person name="Chapman J."/>
            <person name="Fairclough S."/>
            <person name="Hellsten U."/>
            <person name="Isogai Y."/>
            <person name="Letunic I."/>
            <person name="Marr M."/>
            <person name="Pincus D."/>
            <person name="Putnam N."/>
            <person name="Rokas A."/>
            <person name="Wright K.J."/>
            <person name="Zuzow R."/>
            <person name="Dirks W."/>
            <person name="Good M."/>
            <person name="Goodstein D."/>
            <person name="Lemons D."/>
            <person name="Li W."/>
            <person name="Lyons J.B."/>
            <person name="Morris A."/>
            <person name="Nichols S."/>
            <person name="Richter D.J."/>
            <person name="Salamov A."/>
            <person name="Bork P."/>
            <person name="Lim W.A."/>
            <person name="Manning G."/>
            <person name="Miller W.T."/>
            <person name="McGinnis W."/>
            <person name="Shapiro H."/>
            <person name="Tjian R."/>
            <person name="Grigoriev I.V."/>
            <person name="Rokhsar D."/>
        </authorList>
    </citation>
    <scope>NUCLEOTIDE SEQUENCE [LARGE SCALE GENOMIC DNA]</scope>
    <source>
        <strain evidence="4">MX1 / ATCC 50154</strain>
    </source>
</reference>
<feature type="compositionally biased region" description="Polar residues" evidence="1">
    <location>
        <begin position="433"/>
        <end position="445"/>
    </location>
</feature>
<dbReference type="InterPro" id="IPR041489">
    <property type="entry name" value="PDZ_6"/>
</dbReference>
<evidence type="ECO:0000313" key="4">
    <source>
        <dbReference type="Proteomes" id="UP000001357"/>
    </source>
</evidence>
<feature type="region of interest" description="Disordered" evidence="1">
    <location>
        <begin position="735"/>
        <end position="783"/>
    </location>
</feature>
<dbReference type="InterPro" id="IPR036034">
    <property type="entry name" value="PDZ_sf"/>
</dbReference>
<dbReference type="CDD" id="cd00136">
    <property type="entry name" value="PDZ_canonical"/>
    <property type="match status" value="1"/>
</dbReference>
<feature type="compositionally biased region" description="Low complexity" evidence="1">
    <location>
        <begin position="894"/>
        <end position="905"/>
    </location>
</feature>
<dbReference type="Pfam" id="PF17820">
    <property type="entry name" value="PDZ_6"/>
    <property type="match status" value="1"/>
</dbReference>
<feature type="compositionally biased region" description="Low complexity" evidence="1">
    <location>
        <begin position="253"/>
        <end position="274"/>
    </location>
</feature>
<dbReference type="STRING" id="81824.A9URH9"/>
<dbReference type="PROSITE" id="PS50106">
    <property type="entry name" value="PDZ"/>
    <property type="match status" value="2"/>
</dbReference>
<feature type="region of interest" description="Disordered" evidence="1">
    <location>
        <begin position="32"/>
        <end position="52"/>
    </location>
</feature>
<feature type="compositionally biased region" description="Basic and acidic residues" evidence="1">
    <location>
        <begin position="906"/>
        <end position="916"/>
    </location>
</feature>
<proteinExistence type="predicted"/>
<dbReference type="PANTHER" id="PTHR23136:SF12">
    <property type="entry name" value="ALPHA-2,6-SIALYLTRANSFERASE"/>
    <property type="match status" value="1"/>
</dbReference>
<gene>
    <name evidence="3" type="ORF">MONBRDRAFT_36040</name>
</gene>